<dbReference type="PANTHER" id="PTHR47594">
    <property type="entry name" value="PPR CONTAINING PLANT-LIKE PROTEIN"/>
    <property type="match status" value="1"/>
</dbReference>
<keyword evidence="3" id="KW-1185">Reference proteome</keyword>
<evidence type="ECO:0000313" key="2">
    <source>
        <dbReference type="EMBL" id="KAL3731032.1"/>
    </source>
</evidence>
<comment type="caution">
    <text evidence="2">The sequence shown here is derived from an EMBL/GenBank/DDBJ whole genome shotgun (WGS) entry which is preliminary data.</text>
</comment>
<organism evidence="2 3">
    <name type="scientific">Eucalyptus globulus</name>
    <name type="common">Tasmanian blue gum</name>
    <dbReference type="NCBI Taxonomy" id="34317"/>
    <lineage>
        <taxon>Eukaryota</taxon>
        <taxon>Viridiplantae</taxon>
        <taxon>Streptophyta</taxon>
        <taxon>Embryophyta</taxon>
        <taxon>Tracheophyta</taxon>
        <taxon>Spermatophyta</taxon>
        <taxon>Magnoliopsida</taxon>
        <taxon>eudicotyledons</taxon>
        <taxon>Gunneridae</taxon>
        <taxon>Pentapetalae</taxon>
        <taxon>rosids</taxon>
        <taxon>malvids</taxon>
        <taxon>Myrtales</taxon>
        <taxon>Myrtaceae</taxon>
        <taxon>Myrtoideae</taxon>
        <taxon>Eucalypteae</taxon>
        <taxon>Eucalyptus</taxon>
    </lineage>
</organism>
<feature type="region of interest" description="Disordered" evidence="1">
    <location>
        <begin position="1"/>
        <end position="56"/>
    </location>
</feature>
<reference evidence="2 3" key="1">
    <citation type="submission" date="2024-11" db="EMBL/GenBank/DDBJ databases">
        <title>Chromosome-level genome assembly of Eucalyptus globulus Labill. provides insights into its genome evolution.</title>
        <authorList>
            <person name="Li X."/>
        </authorList>
    </citation>
    <scope>NUCLEOTIDE SEQUENCE [LARGE SCALE GENOMIC DNA]</scope>
    <source>
        <strain evidence="2">CL2024</strain>
        <tissue evidence="2">Fresh tender leaves</tissue>
    </source>
</reference>
<proteinExistence type="predicted"/>
<name>A0ABD3K007_EUCGL</name>
<dbReference type="InterPro" id="IPR011990">
    <property type="entry name" value="TPR-like_helical_dom_sf"/>
</dbReference>
<dbReference type="EMBL" id="JBJKBG010000007">
    <property type="protein sequence ID" value="KAL3731032.1"/>
    <property type="molecule type" value="Genomic_DNA"/>
</dbReference>
<feature type="compositionally biased region" description="Pro residues" evidence="1">
    <location>
        <begin position="28"/>
        <end position="37"/>
    </location>
</feature>
<evidence type="ECO:0008006" key="4">
    <source>
        <dbReference type="Google" id="ProtNLM"/>
    </source>
</evidence>
<feature type="compositionally biased region" description="Low complexity" evidence="1">
    <location>
        <begin position="7"/>
        <end position="21"/>
    </location>
</feature>
<evidence type="ECO:0000256" key="1">
    <source>
        <dbReference type="SAM" id="MobiDB-lite"/>
    </source>
</evidence>
<dbReference type="PANTHER" id="PTHR47594:SF4">
    <property type="entry name" value="OS04G0475500 PROTEIN"/>
    <property type="match status" value="1"/>
</dbReference>
<evidence type="ECO:0000313" key="3">
    <source>
        <dbReference type="Proteomes" id="UP001634007"/>
    </source>
</evidence>
<dbReference type="Gene3D" id="1.25.40.10">
    <property type="entry name" value="Tetratricopeptide repeat domain"/>
    <property type="match status" value="1"/>
</dbReference>
<protein>
    <recommendedName>
        <fullName evidence="4">Pentatricopeptide repeat-containing protein</fullName>
    </recommendedName>
</protein>
<gene>
    <name evidence="2" type="ORF">ACJRO7_027974</name>
</gene>
<dbReference type="Proteomes" id="UP001634007">
    <property type="component" value="Unassembled WGS sequence"/>
</dbReference>
<sequence>MNAVQTPTPLRSLSSVLPLSRPSHRPRPPPPPPPPPTKAMRVSMRDRSKNRKPLQRGRSLSIEAIQAVQALKRASGKGPRSLELARRSTFGRLLKRDMVEVLRELLRQSRCDLALKVFEDIRKEYWYKAQVLLYAEMFSVFAGNGLFEDVKLLYLYLRTEDNIEPHLEGFNSVLRTFISFSLVELAADCYYFMKEIGCEPDRSSFRILINGLESMGEQVASAKLREEAQKYYGDLEFLQETEEMICQS</sequence>
<accession>A0ABD3K007</accession>
<dbReference type="AlphaFoldDB" id="A0ABD3K007"/>
<dbReference type="InterPro" id="IPR044190">
    <property type="entry name" value="THA8-like"/>
</dbReference>